<protein>
    <submittedName>
        <fullName evidence="2">Uncharacterized protein</fullName>
    </submittedName>
</protein>
<feature type="region of interest" description="Disordered" evidence="1">
    <location>
        <begin position="27"/>
        <end position="60"/>
    </location>
</feature>
<sequence>MSLAKKPVSKFDPLLARAAKYINMKDAQAFKRESRGEKRKEMKEETPSKKPRTDFQDKKSSFKSVNAVYTPLTTPITQALVAVEGKGLLARPK</sequence>
<dbReference type="EMBL" id="JACGWJ010000026">
    <property type="protein sequence ID" value="KAL0313510.1"/>
    <property type="molecule type" value="Genomic_DNA"/>
</dbReference>
<evidence type="ECO:0000256" key="1">
    <source>
        <dbReference type="SAM" id="MobiDB-lite"/>
    </source>
</evidence>
<reference evidence="2" key="1">
    <citation type="submission" date="2020-06" db="EMBL/GenBank/DDBJ databases">
        <authorList>
            <person name="Li T."/>
            <person name="Hu X."/>
            <person name="Zhang T."/>
            <person name="Song X."/>
            <person name="Zhang H."/>
            <person name="Dai N."/>
            <person name="Sheng W."/>
            <person name="Hou X."/>
            <person name="Wei L."/>
        </authorList>
    </citation>
    <scope>NUCLEOTIDE SEQUENCE</scope>
    <source>
        <strain evidence="2">G02</strain>
        <tissue evidence="2">Leaf</tissue>
    </source>
</reference>
<accession>A0AAW2L5D9</accession>
<dbReference type="AlphaFoldDB" id="A0AAW2L5D9"/>
<reference evidence="2" key="2">
    <citation type="journal article" date="2024" name="Plant">
        <title>Genomic evolution and insights into agronomic trait innovations of Sesamum species.</title>
        <authorList>
            <person name="Miao H."/>
            <person name="Wang L."/>
            <person name="Qu L."/>
            <person name="Liu H."/>
            <person name="Sun Y."/>
            <person name="Le M."/>
            <person name="Wang Q."/>
            <person name="Wei S."/>
            <person name="Zheng Y."/>
            <person name="Lin W."/>
            <person name="Duan Y."/>
            <person name="Cao H."/>
            <person name="Xiong S."/>
            <person name="Wang X."/>
            <person name="Wei L."/>
            <person name="Li C."/>
            <person name="Ma Q."/>
            <person name="Ju M."/>
            <person name="Zhao R."/>
            <person name="Li G."/>
            <person name="Mu C."/>
            <person name="Tian Q."/>
            <person name="Mei H."/>
            <person name="Zhang T."/>
            <person name="Gao T."/>
            <person name="Zhang H."/>
        </authorList>
    </citation>
    <scope>NUCLEOTIDE SEQUENCE</scope>
    <source>
        <strain evidence="2">G02</strain>
    </source>
</reference>
<evidence type="ECO:0000313" key="2">
    <source>
        <dbReference type="EMBL" id="KAL0313510.1"/>
    </source>
</evidence>
<comment type="caution">
    <text evidence="2">The sequence shown here is derived from an EMBL/GenBank/DDBJ whole genome shotgun (WGS) entry which is preliminary data.</text>
</comment>
<feature type="compositionally biased region" description="Basic and acidic residues" evidence="1">
    <location>
        <begin position="28"/>
        <end position="60"/>
    </location>
</feature>
<proteinExistence type="predicted"/>
<name>A0AAW2L5D9_SESRA</name>
<gene>
    <name evidence="2" type="ORF">Sradi_5750300</name>
</gene>
<organism evidence="2">
    <name type="scientific">Sesamum radiatum</name>
    <name type="common">Black benniseed</name>
    <dbReference type="NCBI Taxonomy" id="300843"/>
    <lineage>
        <taxon>Eukaryota</taxon>
        <taxon>Viridiplantae</taxon>
        <taxon>Streptophyta</taxon>
        <taxon>Embryophyta</taxon>
        <taxon>Tracheophyta</taxon>
        <taxon>Spermatophyta</taxon>
        <taxon>Magnoliopsida</taxon>
        <taxon>eudicotyledons</taxon>
        <taxon>Gunneridae</taxon>
        <taxon>Pentapetalae</taxon>
        <taxon>asterids</taxon>
        <taxon>lamiids</taxon>
        <taxon>Lamiales</taxon>
        <taxon>Pedaliaceae</taxon>
        <taxon>Sesamum</taxon>
    </lineage>
</organism>